<dbReference type="InterPro" id="IPR027383">
    <property type="entry name" value="Znf_put"/>
</dbReference>
<comment type="caution">
    <text evidence="5">The sequence shown here is derived from an EMBL/GenBank/DDBJ whole genome shotgun (WGS) entry which is preliminary data.</text>
</comment>
<reference evidence="5 6" key="1">
    <citation type="submission" date="2019-03" db="EMBL/GenBank/DDBJ databases">
        <authorList>
            <person name="Gonzalez-Pimentel J.L."/>
        </authorList>
    </citation>
    <scope>NUCLEOTIDE SEQUENCE [LARGE SCALE GENOMIC DNA]</scope>
    <source>
        <strain evidence="5 6">JCM 31289</strain>
    </source>
</reference>
<evidence type="ECO:0000313" key="6">
    <source>
        <dbReference type="Proteomes" id="UP000297948"/>
    </source>
</evidence>
<evidence type="ECO:0000256" key="1">
    <source>
        <dbReference type="ARBA" id="ARBA00023015"/>
    </source>
</evidence>
<accession>A0A4Z0HB47</accession>
<organism evidence="5 6">
    <name type="scientific">Streptomyces palmae</name>
    <dbReference type="NCBI Taxonomy" id="1701085"/>
    <lineage>
        <taxon>Bacteria</taxon>
        <taxon>Bacillati</taxon>
        <taxon>Actinomycetota</taxon>
        <taxon>Actinomycetes</taxon>
        <taxon>Kitasatosporales</taxon>
        <taxon>Streptomycetaceae</taxon>
        <taxon>Streptomyces</taxon>
    </lineage>
</organism>
<dbReference type="AlphaFoldDB" id="A0A4Z0HB47"/>
<keyword evidence="2" id="KW-0804">Transcription</keyword>
<feature type="compositionally biased region" description="Low complexity" evidence="3">
    <location>
        <begin position="178"/>
        <end position="204"/>
    </location>
</feature>
<evidence type="ECO:0000313" key="5">
    <source>
        <dbReference type="EMBL" id="TGB08772.1"/>
    </source>
</evidence>
<evidence type="ECO:0000256" key="3">
    <source>
        <dbReference type="SAM" id="MobiDB-lite"/>
    </source>
</evidence>
<dbReference type="Gene3D" id="1.10.10.1320">
    <property type="entry name" value="Anti-sigma factor, zinc-finger domain"/>
    <property type="match status" value="1"/>
</dbReference>
<gene>
    <name evidence="5" type="ORF">E4099_14805</name>
</gene>
<evidence type="ECO:0000256" key="2">
    <source>
        <dbReference type="ARBA" id="ARBA00023163"/>
    </source>
</evidence>
<dbReference type="OrthoDB" id="3743969at2"/>
<dbReference type="RefSeq" id="WP_135339513.1">
    <property type="nucleotide sequence ID" value="NZ_JBHLTX010000026.1"/>
</dbReference>
<protein>
    <recommendedName>
        <fullName evidence="4">Putative zinc-finger domain-containing protein</fullName>
    </recommendedName>
</protein>
<name>A0A4Z0HB47_9ACTN</name>
<proteinExistence type="predicted"/>
<feature type="region of interest" description="Disordered" evidence="3">
    <location>
        <begin position="77"/>
        <end position="97"/>
    </location>
</feature>
<dbReference type="InterPro" id="IPR041916">
    <property type="entry name" value="Anti_sigma_zinc_sf"/>
</dbReference>
<sequence length="321" mass="31818">MIRSGGPSPAEQHLGDRLAALVDGELGHDARERVLAHLATCPRCKAEADAQRQLKDAFARTAPPAPSASLLARLHNLPGGGLDDEDPDGPGGRAGAFDGAGMFGGRQEAFAFLPTAPRERGFPIHDLTRPARGRRFAFAAAGAVSLAALTLGGALPLDTTPPSTRNRADGTDTAIRPTGSSEAAGSSSGASGSTGSSGATTTAAGRGGDLSFLALPEPATGQGTSVAPSGVRVPASPSATPYYAELYAADRTSARGVLPPVIRPLLAGSPKNAVPGVSTPSVEAAPLRPGVSAAPAPTAPGDPWQLATGAVPSLAAGAGAE</sequence>
<feature type="compositionally biased region" description="Low complexity" evidence="3">
    <location>
        <begin position="153"/>
        <end position="162"/>
    </location>
</feature>
<keyword evidence="6" id="KW-1185">Reference proteome</keyword>
<feature type="region of interest" description="Disordered" evidence="3">
    <location>
        <begin position="153"/>
        <end position="233"/>
    </location>
</feature>
<dbReference type="EMBL" id="SRID01000117">
    <property type="protein sequence ID" value="TGB08772.1"/>
    <property type="molecule type" value="Genomic_DNA"/>
</dbReference>
<dbReference type="Pfam" id="PF13490">
    <property type="entry name" value="zf-HC2"/>
    <property type="match status" value="1"/>
</dbReference>
<feature type="region of interest" description="Disordered" evidence="3">
    <location>
        <begin position="270"/>
        <end position="321"/>
    </location>
</feature>
<feature type="domain" description="Putative zinc-finger" evidence="4">
    <location>
        <begin position="16"/>
        <end position="44"/>
    </location>
</feature>
<keyword evidence="1" id="KW-0805">Transcription regulation</keyword>
<evidence type="ECO:0000259" key="4">
    <source>
        <dbReference type="Pfam" id="PF13490"/>
    </source>
</evidence>
<dbReference type="Proteomes" id="UP000297948">
    <property type="component" value="Unassembled WGS sequence"/>
</dbReference>